<name>A0A0E9WXM0_ANGAN</name>
<organism evidence="1">
    <name type="scientific">Anguilla anguilla</name>
    <name type="common">European freshwater eel</name>
    <name type="synonym">Muraena anguilla</name>
    <dbReference type="NCBI Taxonomy" id="7936"/>
    <lineage>
        <taxon>Eukaryota</taxon>
        <taxon>Metazoa</taxon>
        <taxon>Chordata</taxon>
        <taxon>Craniata</taxon>
        <taxon>Vertebrata</taxon>
        <taxon>Euteleostomi</taxon>
        <taxon>Actinopterygii</taxon>
        <taxon>Neopterygii</taxon>
        <taxon>Teleostei</taxon>
        <taxon>Anguilliformes</taxon>
        <taxon>Anguillidae</taxon>
        <taxon>Anguilla</taxon>
    </lineage>
</organism>
<evidence type="ECO:0000313" key="1">
    <source>
        <dbReference type="EMBL" id="JAH95134.1"/>
    </source>
</evidence>
<dbReference type="EMBL" id="GBXM01013443">
    <property type="protein sequence ID" value="JAH95134.1"/>
    <property type="molecule type" value="Transcribed_RNA"/>
</dbReference>
<accession>A0A0E9WXM0</accession>
<protein>
    <submittedName>
        <fullName evidence="1">Uncharacterized protein</fullName>
    </submittedName>
</protein>
<sequence>MKLLVFWAGKQNVEDAPTKWYKKVKFCLEFTFFRYSNIYLLKCLFCHVNWGKNDMLQINSFKDEKNLNP</sequence>
<proteinExistence type="predicted"/>
<reference evidence="1" key="1">
    <citation type="submission" date="2014-11" db="EMBL/GenBank/DDBJ databases">
        <authorList>
            <person name="Amaro Gonzalez C."/>
        </authorList>
    </citation>
    <scope>NUCLEOTIDE SEQUENCE</scope>
</reference>
<reference evidence="1" key="2">
    <citation type="journal article" date="2015" name="Fish Shellfish Immunol.">
        <title>Early steps in the European eel (Anguilla anguilla)-Vibrio vulnificus interaction in the gills: Role of the RtxA13 toxin.</title>
        <authorList>
            <person name="Callol A."/>
            <person name="Pajuelo D."/>
            <person name="Ebbesson L."/>
            <person name="Teles M."/>
            <person name="MacKenzie S."/>
            <person name="Amaro C."/>
        </authorList>
    </citation>
    <scope>NUCLEOTIDE SEQUENCE</scope>
</reference>
<dbReference type="AlphaFoldDB" id="A0A0E9WXM0"/>